<protein>
    <recommendedName>
        <fullName evidence="3">P2 phage tail completion protein R (GpR)</fullName>
    </recommendedName>
</protein>
<gene>
    <name evidence="1" type="ORF">HF882_09045</name>
</gene>
<reference evidence="1 2" key="1">
    <citation type="submission" date="2020-04" db="EMBL/GenBank/DDBJ databases">
        <authorList>
            <person name="Hitch T.C.A."/>
            <person name="Wylensek D."/>
            <person name="Clavel T."/>
        </authorList>
    </citation>
    <scope>NUCLEOTIDE SEQUENCE [LARGE SCALE GENOMIC DNA]</scope>
    <source>
        <strain evidence="1 2">COR2-253-APC-1A</strain>
    </source>
</reference>
<dbReference type="AlphaFoldDB" id="A0A848AUA9"/>
<evidence type="ECO:0000313" key="1">
    <source>
        <dbReference type="EMBL" id="NMD86728.1"/>
    </source>
</evidence>
<proteinExistence type="predicted"/>
<dbReference type="EMBL" id="JABAEW010000014">
    <property type="protein sequence ID" value="NMD86728.1"/>
    <property type="molecule type" value="Genomic_DNA"/>
</dbReference>
<dbReference type="RefSeq" id="WP_168962359.1">
    <property type="nucleotide sequence ID" value="NZ_JABAEW010000014.1"/>
</dbReference>
<sequence>MNIRCRSNELDEHIKKHFDRLGILPEQFDSEIMELTVVPGGMTESEAGLHYANFRYRYVMYIERLPKAQLALLALLIQNYLDRCDDVRDRFDLPDVKLDVISLDRGATVDVDATVEFVDPAYLVQVDGGLILFNGAEYDAGEYDLRVAETLDSVDGEIGDTD</sequence>
<dbReference type="Proteomes" id="UP000576225">
    <property type="component" value="Unassembled WGS sequence"/>
</dbReference>
<dbReference type="Pfam" id="PF06891">
    <property type="entry name" value="P2_Phage_GpR"/>
    <property type="match status" value="1"/>
</dbReference>
<accession>A0A848AUA9</accession>
<name>A0A848AUA9_9BACT</name>
<comment type="caution">
    <text evidence="1">The sequence shown here is derived from an EMBL/GenBank/DDBJ whole genome shotgun (WGS) entry which is preliminary data.</text>
</comment>
<organism evidence="1 2">
    <name type="scientific">Victivallis vadensis</name>
    <dbReference type="NCBI Taxonomy" id="172901"/>
    <lineage>
        <taxon>Bacteria</taxon>
        <taxon>Pseudomonadati</taxon>
        <taxon>Lentisphaerota</taxon>
        <taxon>Lentisphaeria</taxon>
        <taxon>Victivallales</taxon>
        <taxon>Victivallaceae</taxon>
        <taxon>Victivallis</taxon>
    </lineage>
</organism>
<evidence type="ECO:0000313" key="2">
    <source>
        <dbReference type="Proteomes" id="UP000576225"/>
    </source>
</evidence>
<evidence type="ECO:0008006" key="3">
    <source>
        <dbReference type="Google" id="ProtNLM"/>
    </source>
</evidence>
<dbReference type="InterPro" id="IPR009678">
    <property type="entry name" value="Phage_tail_completion_R"/>
</dbReference>